<evidence type="ECO:0000256" key="1">
    <source>
        <dbReference type="SAM" id="MobiDB-lite"/>
    </source>
</evidence>
<evidence type="ECO:0000313" key="3">
    <source>
        <dbReference type="EMBL" id="KAJ8372288.1"/>
    </source>
</evidence>
<protein>
    <recommendedName>
        <fullName evidence="2">Helitron helicase-like domain-containing protein</fullName>
    </recommendedName>
</protein>
<feature type="domain" description="Helitron helicase-like" evidence="2">
    <location>
        <begin position="66"/>
        <end position="112"/>
    </location>
</feature>
<keyword evidence="4" id="KW-1185">Reference proteome</keyword>
<evidence type="ECO:0000313" key="4">
    <source>
        <dbReference type="Proteomes" id="UP001221898"/>
    </source>
</evidence>
<feature type="region of interest" description="Disordered" evidence="1">
    <location>
        <begin position="190"/>
        <end position="254"/>
    </location>
</feature>
<feature type="region of interest" description="Disordered" evidence="1">
    <location>
        <begin position="1"/>
        <end position="28"/>
    </location>
</feature>
<proteinExistence type="predicted"/>
<feature type="compositionally biased region" description="Basic and acidic residues" evidence="1">
    <location>
        <begin position="242"/>
        <end position="254"/>
    </location>
</feature>
<dbReference type="AlphaFoldDB" id="A0AAD7W1K5"/>
<name>A0AAD7W1K5_9TELE</name>
<dbReference type="Proteomes" id="UP001221898">
    <property type="component" value="Unassembled WGS sequence"/>
</dbReference>
<evidence type="ECO:0000259" key="2">
    <source>
        <dbReference type="Pfam" id="PF14214"/>
    </source>
</evidence>
<accession>A0AAD7W1K5</accession>
<feature type="compositionally biased region" description="Basic residues" evidence="1">
    <location>
        <begin position="228"/>
        <end position="241"/>
    </location>
</feature>
<comment type="caution">
    <text evidence="3">The sequence shown here is derived from an EMBL/GenBank/DDBJ whole genome shotgun (WGS) entry which is preliminary data.</text>
</comment>
<dbReference type="Pfam" id="PF14214">
    <property type="entry name" value="Helitron_like_N"/>
    <property type="match status" value="1"/>
</dbReference>
<gene>
    <name evidence="3" type="ORF">AAFF_G00290740</name>
</gene>
<dbReference type="InterPro" id="IPR025476">
    <property type="entry name" value="Helitron_helicase-like"/>
</dbReference>
<sequence length="267" mass="30117">METAADATDERRLSDADKEKEDLRPGLALDTCMQPPDRKEVLSYGDGIFSVAPTQGNKPVGFFSTPKLEAMAFPVQFPTGRNTLDEPIGPVEDYLFRVEFQARGSPHIHMVVWIEDAPGVQDPEDCPDVIKFINRYITCQMPDEKADPELHKIVSEVQVHSRNHSKTCRKGNVSCRFGFPRLPMDKTIITSAPWNDDKDDGQNKKCGGKAKDVEEKDDVQEKECGKKDSKKSKKSKKFIGKKQREAKEKLKPVRDFLMDANASFKDV</sequence>
<feature type="compositionally biased region" description="Basic and acidic residues" evidence="1">
    <location>
        <begin position="209"/>
        <end position="227"/>
    </location>
</feature>
<reference evidence="3" key="1">
    <citation type="journal article" date="2023" name="Science">
        <title>Genome structures resolve the early diversification of teleost fishes.</title>
        <authorList>
            <person name="Parey E."/>
            <person name="Louis A."/>
            <person name="Montfort J."/>
            <person name="Bouchez O."/>
            <person name="Roques C."/>
            <person name="Iampietro C."/>
            <person name="Lluch J."/>
            <person name="Castinel A."/>
            <person name="Donnadieu C."/>
            <person name="Desvignes T."/>
            <person name="Floi Bucao C."/>
            <person name="Jouanno E."/>
            <person name="Wen M."/>
            <person name="Mejri S."/>
            <person name="Dirks R."/>
            <person name="Jansen H."/>
            <person name="Henkel C."/>
            <person name="Chen W.J."/>
            <person name="Zahm M."/>
            <person name="Cabau C."/>
            <person name="Klopp C."/>
            <person name="Thompson A.W."/>
            <person name="Robinson-Rechavi M."/>
            <person name="Braasch I."/>
            <person name="Lecointre G."/>
            <person name="Bobe J."/>
            <person name="Postlethwait J.H."/>
            <person name="Berthelot C."/>
            <person name="Roest Crollius H."/>
            <person name="Guiguen Y."/>
        </authorList>
    </citation>
    <scope>NUCLEOTIDE SEQUENCE</scope>
    <source>
        <strain evidence="3">NC1722</strain>
    </source>
</reference>
<feature type="compositionally biased region" description="Basic and acidic residues" evidence="1">
    <location>
        <begin position="8"/>
        <end position="24"/>
    </location>
</feature>
<dbReference type="EMBL" id="JAINUG010000408">
    <property type="protein sequence ID" value="KAJ8372288.1"/>
    <property type="molecule type" value="Genomic_DNA"/>
</dbReference>
<organism evidence="3 4">
    <name type="scientific">Aldrovandia affinis</name>
    <dbReference type="NCBI Taxonomy" id="143900"/>
    <lineage>
        <taxon>Eukaryota</taxon>
        <taxon>Metazoa</taxon>
        <taxon>Chordata</taxon>
        <taxon>Craniata</taxon>
        <taxon>Vertebrata</taxon>
        <taxon>Euteleostomi</taxon>
        <taxon>Actinopterygii</taxon>
        <taxon>Neopterygii</taxon>
        <taxon>Teleostei</taxon>
        <taxon>Notacanthiformes</taxon>
        <taxon>Halosauridae</taxon>
        <taxon>Aldrovandia</taxon>
    </lineage>
</organism>